<organism evidence="2 3">
    <name type="scientific">Apiosordaria backusii</name>
    <dbReference type="NCBI Taxonomy" id="314023"/>
    <lineage>
        <taxon>Eukaryota</taxon>
        <taxon>Fungi</taxon>
        <taxon>Dikarya</taxon>
        <taxon>Ascomycota</taxon>
        <taxon>Pezizomycotina</taxon>
        <taxon>Sordariomycetes</taxon>
        <taxon>Sordariomycetidae</taxon>
        <taxon>Sordariales</taxon>
        <taxon>Lasiosphaeriaceae</taxon>
        <taxon>Apiosordaria</taxon>
    </lineage>
</organism>
<dbReference type="SUPFAM" id="SSF48264">
    <property type="entry name" value="Cytochrome P450"/>
    <property type="match status" value="1"/>
</dbReference>
<proteinExistence type="predicted"/>
<dbReference type="InterPro" id="IPR036396">
    <property type="entry name" value="Cyt_P450_sf"/>
</dbReference>
<protein>
    <submittedName>
        <fullName evidence="2">Uncharacterized protein</fullName>
    </submittedName>
</protein>
<dbReference type="Gene3D" id="1.10.630.10">
    <property type="entry name" value="Cytochrome P450"/>
    <property type="match status" value="1"/>
</dbReference>
<dbReference type="GO" id="GO:0005506">
    <property type="term" value="F:iron ion binding"/>
    <property type="evidence" value="ECO:0007669"/>
    <property type="project" value="InterPro"/>
</dbReference>
<accession>A0AA40EXJ2</accession>
<dbReference type="Proteomes" id="UP001172159">
    <property type="component" value="Unassembled WGS sequence"/>
</dbReference>
<evidence type="ECO:0000313" key="2">
    <source>
        <dbReference type="EMBL" id="KAK0747383.1"/>
    </source>
</evidence>
<name>A0AA40EXJ2_9PEZI</name>
<reference evidence="2" key="1">
    <citation type="submission" date="2023-06" db="EMBL/GenBank/DDBJ databases">
        <title>Genome-scale phylogeny and comparative genomics of the fungal order Sordariales.</title>
        <authorList>
            <consortium name="Lawrence Berkeley National Laboratory"/>
            <person name="Hensen N."/>
            <person name="Bonometti L."/>
            <person name="Westerberg I."/>
            <person name="Brannstrom I.O."/>
            <person name="Guillou S."/>
            <person name="Cros-Aarteil S."/>
            <person name="Calhoun S."/>
            <person name="Haridas S."/>
            <person name="Kuo A."/>
            <person name="Mondo S."/>
            <person name="Pangilinan J."/>
            <person name="Riley R."/>
            <person name="Labutti K."/>
            <person name="Andreopoulos B."/>
            <person name="Lipzen A."/>
            <person name="Chen C."/>
            <person name="Yanf M."/>
            <person name="Daum C."/>
            <person name="Ng V."/>
            <person name="Clum A."/>
            <person name="Steindorff A."/>
            <person name="Ohm R."/>
            <person name="Martin F."/>
            <person name="Silar P."/>
            <person name="Natvig D."/>
            <person name="Lalanne C."/>
            <person name="Gautier V."/>
            <person name="Ament-Velasquez S.L."/>
            <person name="Kruys A."/>
            <person name="Hutchinson M.I."/>
            <person name="Powell A.J."/>
            <person name="Barry K."/>
            <person name="Miller A.N."/>
            <person name="Grigoriev I.V."/>
            <person name="Debuchy R."/>
            <person name="Gladieux P."/>
            <person name="Thoren M.H."/>
            <person name="Johannesson H."/>
        </authorList>
    </citation>
    <scope>NUCLEOTIDE SEQUENCE</scope>
    <source>
        <strain evidence="2">CBS 540.89</strain>
    </source>
</reference>
<evidence type="ECO:0000256" key="1">
    <source>
        <dbReference type="SAM" id="MobiDB-lite"/>
    </source>
</evidence>
<keyword evidence="3" id="KW-1185">Reference proteome</keyword>
<dbReference type="GO" id="GO:0016705">
    <property type="term" value="F:oxidoreductase activity, acting on paired donors, with incorporation or reduction of molecular oxygen"/>
    <property type="evidence" value="ECO:0007669"/>
    <property type="project" value="InterPro"/>
</dbReference>
<dbReference type="GO" id="GO:0020037">
    <property type="term" value="F:heme binding"/>
    <property type="evidence" value="ECO:0007669"/>
    <property type="project" value="InterPro"/>
</dbReference>
<gene>
    <name evidence="2" type="ORF">B0T21DRAFT_417848</name>
</gene>
<feature type="non-terminal residue" evidence="2">
    <location>
        <position position="148"/>
    </location>
</feature>
<sequence>PISDIPGPFTASFTRIWHILRILNGDQKLELIRLHDKHGHFVRIAPNEVSLSHPDAIKKVLASPYLHKAPWYKVIAFPDSRFQNPMPATEPAVKNELSRAASPRHTPSPTCSAPRKLSNPRSNSFSTGLTSSALDSARNILTSSQLIW</sequence>
<feature type="region of interest" description="Disordered" evidence="1">
    <location>
        <begin position="86"/>
        <end position="129"/>
    </location>
</feature>
<dbReference type="EMBL" id="JAUKTV010000001">
    <property type="protein sequence ID" value="KAK0747383.1"/>
    <property type="molecule type" value="Genomic_DNA"/>
</dbReference>
<feature type="compositionally biased region" description="Polar residues" evidence="1">
    <location>
        <begin position="119"/>
        <end position="129"/>
    </location>
</feature>
<dbReference type="AlphaFoldDB" id="A0AA40EXJ2"/>
<dbReference type="GO" id="GO:0004497">
    <property type="term" value="F:monooxygenase activity"/>
    <property type="evidence" value="ECO:0007669"/>
    <property type="project" value="InterPro"/>
</dbReference>
<comment type="caution">
    <text evidence="2">The sequence shown here is derived from an EMBL/GenBank/DDBJ whole genome shotgun (WGS) entry which is preliminary data.</text>
</comment>
<evidence type="ECO:0000313" key="3">
    <source>
        <dbReference type="Proteomes" id="UP001172159"/>
    </source>
</evidence>